<sequence length="57" mass="6551">MKRGVMKASAYQNTQPSIGYTFRYYATQMKGQSFVEDVGYVPLYKTISANDARLLYK</sequence>
<protein>
    <submittedName>
        <fullName evidence="6">Uncharacterized protein</fullName>
    </submittedName>
</protein>
<reference evidence="6" key="2">
    <citation type="submission" date="2020-02" db="EMBL/GenBank/DDBJ databases">
        <authorList>
            <consortium name="NCBI Pathogen Detection Project"/>
        </authorList>
    </citation>
    <scope>NUCLEOTIDE SEQUENCE</scope>
    <source>
        <strain evidence="3">MA.126 SEB-6</strain>
        <strain evidence="5">MA.132 KAW-3</strain>
        <strain evidence="2">MA.133 KAW-9</strain>
        <strain evidence="1">MA.134 KAK-3</strain>
        <strain evidence="4">MA.135 KAW-10</strain>
        <strain evidence="6">MA.AU142 KAW-22</strain>
    </source>
</reference>
<gene>
    <name evidence="1" type="ORF">G8N45_002783</name>
    <name evidence="3" type="ORF">G8N59_003495</name>
    <name evidence="4" type="ORF">G8N66_001212</name>
    <name evidence="5" type="ORF">G8N89_003021</name>
    <name evidence="2" type="ORF">G8O02_000675</name>
    <name evidence="6" type="ORF">G9E84_003289</name>
</gene>
<dbReference type="EMBL" id="DAAURX010000001">
    <property type="protein sequence ID" value="HAF2462516.1"/>
    <property type="molecule type" value="Genomic_DNA"/>
</dbReference>
<evidence type="ECO:0000313" key="6">
    <source>
        <dbReference type="EMBL" id="HAF5974394.1"/>
    </source>
</evidence>
<organism evidence="6">
    <name type="scientific">Salmonella enterica</name>
    <name type="common">Salmonella choleraesuis</name>
    <dbReference type="NCBI Taxonomy" id="28901"/>
    <lineage>
        <taxon>Bacteria</taxon>
        <taxon>Pseudomonadati</taxon>
        <taxon>Pseudomonadota</taxon>
        <taxon>Gammaproteobacteria</taxon>
        <taxon>Enterobacterales</taxon>
        <taxon>Enterobacteriaceae</taxon>
        <taxon>Salmonella</taxon>
    </lineage>
</organism>
<proteinExistence type="predicted"/>
<dbReference type="EMBL" id="DAAVUH010000007">
    <property type="protein sequence ID" value="HAF5664564.1"/>
    <property type="molecule type" value="Genomic_DNA"/>
</dbReference>
<comment type="caution">
    <text evidence="6">The sequence shown here is derived from an EMBL/GenBank/DDBJ whole genome shotgun (WGS) entry which is preliminary data.</text>
</comment>
<evidence type="ECO:0000313" key="5">
    <source>
        <dbReference type="EMBL" id="HAF5664564.1"/>
    </source>
</evidence>
<name>A0A749Y519_SALER</name>
<dbReference type="EMBL" id="DAAVRJ010000008">
    <property type="protein sequence ID" value="HAF5974394.1"/>
    <property type="molecule type" value="Genomic_DNA"/>
</dbReference>
<evidence type="ECO:0000313" key="2">
    <source>
        <dbReference type="EMBL" id="HAF2462516.1"/>
    </source>
</evidence>
<evidence type="ECO:0000313" key="4">
    <source>
        <dbReference type="EMBL" id="HAF2666375.1"/>
    </source>
</evidence>
<accession>A0A749Y519</accession>
<evidence type="ECO:0000313" key="3">
    <source>
        <dbReference type="EMBL" id="HAF2636645.1"/>
    </source>
</evidence>
<dbReference type="EMBL" id="DAAURQ010000008">
    <property type="protein sequence ID" value="HAF2636645.1"/>
    <property type="molecule type" value="Genomic_DNA"/>
</dbReference>
<reference evidence="6" key="1">
    <citation type="journal article" date="2018" name="Genome Biol.">
        <title>SKESA: strategic k-mer extension for scrupulous assemblies.</title>
        <authorList>
            <person name="Souvorov A."/>
            <person name="Agarwala R."/>
            <person name="Lipman D.J."/>
        </authorList>
    </citation>
    <scope>NUCLEOTIDE SEQUENCE</scope>
    <source>
        <strain evidence="3">MA.126 SEB-6</strain>
        <strain evidence="5">MA.132 KAW-3</strain>
        <strain evidence="2">MA.133 KAW-9</strain>
        <strain evidence="1">MA.134 KAK-3</strain>
        <strain evidence="4">MA.135 KAW-10</strain>
        <strain evidence="6">MA.AU142 KAW-22</strain>
    </source>
</reference>
<dbReference type="EMBL" id="DAAUMB010000005">
    <property type="protein sequence ID" value="HAF1428244.1"/>
    <property type="molecule type" value="Genomic_DNA"/>
</dbReference>
<dbReference type="AlphaFoldDB" id="A0A749Y519"/>
<dbReference type="EMBL" id="DAAURI010000001">
    <property type="protein sequence ID" value="HAF2666375.1"/>
    <property type="molecule type" value="Genomic_DNA"/>
</dbReference>
<evidence type="ECO:0000313" key="1">
    <source>
        <dbReference type="EMBL" id="HAF1428244.1"/>
    </source>
</evidence>